<evidence type="ECO:0000256" key="2">
    <source>
        <dbReference type="ARBA" id="ARBA00022553"/>
    </source>
</evidence>
<keyword evidence="1" id="KW-0813">Transport</keyword>
<organism evidence="10 11">
    <name type="scientific">Spiroplasma clarkii</name>
    <dbReference type="NCBI Taxonomy" id="2139"/>
    <lineage>
        <taxon>Bacteria</taxon>
        <taxon>Bacillati</taxon>
        <taxon>Mycoplasmatota</taxon>
        <taxon>Mollicutes</taxon>
        <taxon>Entomoplasmatales</taxon>
        <taxon>Spiroplasmataceae</taxon>
        <taxon>Spiroplasma</taxon>
    </lineage>
</organism>
<dbReference type="GO" id="GO:0008982">
    <property type="term" value="F:protein-N(PI)-phosphohistidine-sugar phosphotransferase activity"/>
    <property type="evidence" value="ECO:0007669"/>
    <property type="project" value="InterPro"/>
</dbReference>
<feature type="domain" description="PTS EIIB type-3" evidence="9">
    <location>
        <begin position="1"/>
        <end position="103"/>
    </location>
</feature>
<dbReference type="InterPro" id="IPR013012">
    <property type="entry name" value="PTS_EIIB_3"/>
</dbReference>
<gene>
    <name evidence="10" type="primary">celA</name>
    <name evidence="10" type="ORF">SCLAR_v1c09300</name>
</gene>
<evidence type="ECO:0000313" key="11">
    <source>
        <dbReference type="Proteomes" id="UP000231179"/>
    </source>
</evidence>
<dbReference type="Proteomes" id="UP000231179">
    <property type="component" value="Chromosome"/>
</dbReference>
<accession>A0A1Y0L2A5</accession>
<keyword evidence="11" id="KW-1185">Reference proteome</keyword>
<dbReference type="OrthoDB" id="9808134at2"/>
<evidence type="ECO:0000256" key="1">
    <source>
        <dbReference type="ARBA" id="ARBA00022448"/>
    </source>
</evidence>
<dbReference type="EMBL" id="CP024870">
    <property type="protein sequence ID" value="ATX71236.1"/>
    <property type="molecule type" value="Genomic_DNA"/>
</dbReference>
<name>A0A1Y0L2A5_9MOLU</name>
<dbReference type="KEGG" id="scla:SCLARK_001361"/>
<keyword evidence="8" id="KW-0732">Signal</keyword>
<keyword evidence="2" id="KW-0597">Phosphoprotein</keyword>
<dbReference type="GO" id="GO:0009401">
    <property type="term" value="P:phosphoenolpyruvate-dependent sugar phosphotransferase system"/>
    <property type="evidence" value="ECO:0007669"/>
    <property type="project" value="UniProtKB-KW"/>
</dbReference>
<evidence type="ECO:0000256" key="4">
    <source>
        <dbReference type="ARBA" id="ARBA00022679"/>
    </source>
</evidence>
<dbReference type="AlphaFoldDB" id="A0A1Y0L2A5"/>
<sequence>MKKALLCCSGGFSSTAVAQALDNFSIKEGYKWSAMGIAAGGFNPDEFDSYAVILVSPQIRFRYPEIKKICDEKQIVSLQIPPNLYYPNKAKELWDEVIKVLNQ</sequence>
<reference evidence="10 11" key="1">
    <citation type="submission" date="2017-11" db="EMBL/GenBank/DDBJ databases">
        <title>Complete genome sequence of Spiroplasma clarkii CN-5 (DSM 19994).</title>
        <authorList>
            <person name="Tsai Y.-M."/>
            <person name="Chang A."/>
            <person name="Lo W.-S."/>
            <person name="Kuo C.-H."/>
        </authorList>
    </citation>
    <scope>NUCLEOTIDE SEQUENCE [LARGE SCALE GENOMIC DNA]</scope>
    <source>
        <strain evidence="10 11">CN-5</strain>
    </source>
</reference>
<dbReference type="Pfam" id="PF02302">
    <property type="entry name" value="PTS_IIB"/>
    <property type="match status" value="1"/>
</dbReference>
<evidence type="ECO:0000259" key="9">
    <source>
        <dbReference type="PROSITE" id="PS51100"/>
    </source>
</evidence>
<keyword evidence="5" id="KW-0598">Phosphotransferase system</keyword>
<feature type="signal peptide" evidence="8">
    <location>
        <begin position="1"/>
        <end position="18"/>
    </location>
</feature>
<dbReference type="PANTHER" id="PTHR34581:SF2">
    <property type="entry name" value="PTS SYSTEM N,N'-DIACETYLCHITOBIOSE-SPECIFIC EIIB COMPONENT"/>
    <property type="match status" value="1"/>
</dbReference>
<proteinExistence type="predicted"/>
<feature type="chain" id="PRO_5012327166" evidence="8">
    <location>
        <begin position="19"/>
        <end position="103"/>
    </location>
</feature>
<dbReference type="PANTHER" id="PTHR34581">
    <property type="entry name" value="PTS SYSTEM N,N'-DIACETYLCHITOBIOSE-SPECIFIC EIIB COMPONENT"/>
    <property type="match status" value="1"/>
</dbReference>
<dbReference type="SUPFAM" id="SSF52794">
    <property type="entry name" value="PTS system IIB component-like"/>
    <property type="match status" value="1"/>
</dbReference>
<evidence type="ECO:0000256" key="8">
    <source>
        <dbReference type="SAM" id="SignalP"/>
    </source>
</evidence>
<dbReference type="PROSITE" id="PS51100">
    <property type="entry name" value="PTS_EIIB_TYPE_3"/>
    <property type="match status" value="1"/>
</dbReference>
<dbReference type="InterPro" id="IPR036095">
    <property type="entry name" value="PTS_EIIB-like_sf"/>
</dbReference>
<evidence type="ECO:0000256" key="7">
    <source>
        <dbReference type="PROSITE-ProRule" id="PRU00423"/>
    </source>
</evidence>
<evidence type="ECO:0000256" key="6">
    <source>
        <dbReference type="ARBA" id="ARBA00022777"/>
    </source>
</evidence>
<dbReference type="InterPro" id="IPR003501">
    <property type="entry name" value="PTS_EIIB_2/3"/>
</dbReference>
<evidence type="ECO:0000313" key="10">
    <source>
        <dbReference type="EMBL" id="ATX71236.1"/>
    </source>
</evidence>
<feature type="modified residue" description="Phosphocysteine; by EIIA" evidence="7">
    <location>
        <position position="8"/>
    </location>
</feature>
<evidence type="ECO:0000256" key="3">
    <source>
        <dbReference type="ARBA" id="ARBA00022597"/>
    </source>
</evidence>
<keyword evidence="3" id="KW-0762">Sugar transport</keyword>
<dbReference type="InterPro" id="IPR051819">
    <property type="entry name" value="PTS_sugar-specific_EIIB"/>
</dbReference>
<dbReference type="RefSeq" id="WP_100254773.1">
    <property type="nucleotide sequence ID" value="NZ_CP015819.1"/>
</dbReference>
<dbReference type="Gene3D" id="3.40.50.2300">
    <property type="match status" value="1"/>
</dbReference>
<keyword evidence="4" id="KW-0808">Transferase</keyword>
<keyword evidence="6" id="KW-0418">Kinase</keyword>
<evidence type="ECO:0000256" key="5">
    <source>
        <dbReference type="ARBA" id="ARBA00022683"/>
    </source>
</evidence>
<protein>
    <submittedName>
        <fullName evidence="10">PTS system, cellobiose-specific IIB component</fullName>
    </submittedName>
</protein>